<dbReference type="Proteomes" id="UP000247476">
    <property type="component" value="Unassembled WGS sequence"/>
</dbReference>
<sequence>MARKSKKYMNPDELPEVMRAEDIQHFLDIGRVQAYELIKAGEFRSVKIGRSIRISKKVFLNWFEGNEAS</sequence>
<dbReference type="OrthoDB" id="122388at2"/>
<protein>
    <recommendedName>
        <fullName evidence="1">Helix-turn-helix domain-containing protein</fullName>
    </recommendedName>
</protein>
<evidence type="ECO:0000259" key="1">
    <source>
        <dbReference type="Pfam" id="PF12728"/>
    </source>
</evidence>
<proteinExistence type="predicted"/>
<gene>
    <name evidence="2" type="ORF">DLM86_31230</name>
</gene>
<comment type="caution">
    <text evidence="2">The sequence shown here is derived from an EMBL/GenBank/DDBJ whole genome shotgun (WGS) entry which is preliminary data.</text>
</comment>
<dbReference type="Pfam" id="PF12728">
    <property type="entry name" value="HTH_17"/>
    <property type="match status" value="1"/>
</dbReference>
<organism evidence="2 3">
    <name type="scientific">Paenibacillus flagellatus</name>
    <dbReference type="NCBI Taxonomy" id="2211139"/>
    <lineage>
        <taxon>Bacteria</taxon>
        <taxon>Bacillati</taxon>
        <taxon>Bacillota</taxon>
        <taxon>Bacilli</taxon>
        <taxon>Bacillales</taxon>
        <taxon>Paenibacillaceae</taxon>
        <taxon>Paenibacillus</taxon>
    </lineage>
</organism>
<accession>A0A2V5JXZ1</accession>
<dbReference type="EMBL" id="QJVJ01000026">
    <property type="protein sequence ID" value="PYI49983.1"/>
    <property type="molecule type" value="Genomic_DNA"/>
</dbReference>
<feature type="domain" description="Helix-turn-helix" evidence="1">
    <location>
        <begin position="18"/>
        <end position="66"/>
    </location>
</feature>
<evidence type="ECO:0000313" key="3">
    <source>
        <dbReference type="Proteomes" id="UP000247476"/>
    </source>
</evidence>
<reference evidence="2 3" key="1">
    <citation type="submission" date="2018-05" db="EMBL/GenBank/DDBJ databases">
        <title>Paenibacillus flagellatus sp. nov., isolated from selenium mineral soil.</title>
        <authorList>
            <person name="Dai X."/>
        </authorList>
    </citation>
    <scope>NUCLEOTIDE SEQUENCE [LARGE SCALE GENOMIC DNA]</scope>
    <source>
        <strain evidence="2 3">DXL2</strain>
    </source>
</reference>
<keyword evidence="3" id="KW-1185">Reference proteome</keyword>
<evidence type="ECO:0000313" key="2">
    <source>
        <dbReference type="EMBL" id="PYI49983.1"/>
    </source>
</evidence>
<dbReference type="InterPro" id="IPR041657">
    <property type="entry name" value="HTH_17"/>
</dbReference>
<name>A0A2V5JXZ1_9BACL</name>
<dbReference type="AlphaFoldDB" id="A0A2V5JXZ1"/>
<dbReference type="RefSeq" id="WP_110844112.1">
    <property type="nucleotide sequence ID" value="NZ_QJVJ01000026.1"/>
</dbReference>